<protein>
    <submittedName>
        <fullName evidence="10">SANT domain-containing protein</fullName>
    </submittedName>
</protein>
<evidence type="ECO:0000256" key="1">
    <source>
        <dbReference type="ARBA" id="ARBA00004123"/>
    </source>
</evidence>
<reference evidence="8 9" key="2">
    <citation type="submission" date="2018-11" db="EMBL/GenBank/DDBJ databases">
        <authorList>
            <consortium name="Pathogen Informatics"/>
        </authorList>
    </citation>
    <scope>NUCLEOTIDE SEQUENCE [LARGE SCALE GENOMIC DNA]</scope>
</reference>
<dbReference type="Gene3D" id="1.20.58.1880">
    <property type="match status" value="1"/>
</dbReference>
<evidence type="ECO:0000259" key="6">
    <source>
        <dbReference type="PROSITE" id="PS51156"/>
    </source>
</evidence>
<dbReference type="PANTHER" id="PTHR16089:SF28">
    <property type="entry name" value="REST COREPRESSOR"/>
    <property type="match status" value="1"/>
</dbReference>
<dbReference type="Pfam" id="PF01448">
    <property type="entry name" value="ELM2"/>
    <property type="match status" value="1"/>
</dbReference>
<accession>A0A0R3T690</accession>
<sequence length="727" mass="81203">MSSSKRDSGVISKNRPSEGKCQKSNVRVGAEFQIAIPDFAETRPANYCNERSERETCVWNPKLSPPSSDIEAYIVEANKYSYPLDAALALLHYHKYSIQSAIDDLPNYEPMLNRYTKCGVKNFLKSVDGRPRKDFARVSRDFLGYTMGEIQGLYYAIAAPFKAGSRRGAKYALQMRNYYQKALKLGFTASYSAPDLHKCEMDADEEVADAQFEEYFHQIMCVDRARKLCKSVIQGRPYSSRITSNGSGNGAKGSSEASRWRMGANGAFVSNRPQIFTESLGRMGHKQTKGARSTLQNFNLHQFIEFTHKSDSEVDVEFSNWYLKLAQMDEELKSHEKEIMTTNEGIFKDLDSFYPRNRFENLIHSYTAPFYCHLRLLFRVAGLIAQVELDLLILMATESEVTFRWTKSELAILVMALDAYGKDFAQIAQIMGTKTESMIRDFYNKYNVRFGLDAFTGKEKKEAREERGDGVVVSDGVVESAGGGVENEVMKSDEPALIMDSVQRRGTQSNSNSPQMSGVAGSSHEANKSPEEDGVEEELGEETKDTKEEVAVLEVEETEGEVVVKPELIEVKKEDDSGTGNGKPRWRRGRPRKETPVRRVSTRSLSNESPAGGVRRRSSKSVEAVETPRGQRKSYTPTTVESPVRRPRGRPSLKALAENVQKSSPSGGLLKGDKGDQGGSTTKTKAKESAAVASKRKASIVAQKASEVAKKRARNSTVYPRSSRLRR</sequence>
<dbReference type="InterPro" id="IPR009057">
    <property type="entry name" value="Homeodomain-like_sf"/>
</dbReference>
<gene>
    <name evidence="8" type="ORF">HNAJ_LOCUS2577</name>
</gene>
<dbReference type="AlphaFoldDB" id="A0A0R3T690"/>
<evidence type="ECO:0000259" key="7">
    <source>
        <dbReference type="PROSITE" id="PS51293"/>
    </source>
</evidence>
<dbReference type="InterPro" id="IPR000949">
    <property type="entry name" value="ELM2_dom"/>
</dbReference>
<evidence type="ECO:0000313" key="9">
    <source>
        <dbReference type="Proteomes" id="UP000278807"/>
    </source>
</evidence>
<keyword evidence="9" id="KW-1185">Reference proteome</keyword>
<keyword evidence="2" id="KW-0805">Transcription regulation</keyword>
<dbReference type="GO" id="GO:0006357">
    <property type="term" value="P:regulation of transcription by RNA polymerase II"/>
    <property type="evidence" value="ECO:0007669"/>
    <property type="project" value="TreeGrafter"/>
</dbReference>
<feature type="domain" description="SANT" evidence="7">
    <location>
        <begin position="400"/>
        <end position="451"/>
    </location>
</feature>
<feature type="compositionally biased region" description="Polar residues" evidence="5">
    <location>
        <begin position="504"/>
        <end position="516"/>
    </location>
</feature>
<organism evidence="10">
    <name type="scientific">Rodentolepis nana</name>
    <name type="common">Dwarf tapeworm</name>
    <name type="synonym">Hymenolepis nana</name>
    <dbReference type="NCBI Taxonomy" id="102285"/>
    <lineage>
        <taxon>Eukaryota</taxon>
        <taxon>Metazoa</taxon>
        <taxon>Spiralia</taxon>
        <taxon>Lophotrochozoa</taxon>
        <taxon>Platyhelminthes</taxon>
        <taxon>Cestoda</taxon>
        <taxon>Eucestoda</taxon>
        <taxon>Cyclophyllidea</taxon>
        <taxon>Hymenolepididae</taxon>
        <taxon>Rodentolepis</taxon>
    </lineage>
</organism>
<keyword evidence="3" id="KW-0804">Transcription</keyword>
<comment type="subcellular location">
    <subcellularLocation>
        <location evidence="1">Nucleus</location>
    </subcellularLocation>
</comment>
<dbReference type="OrthoDB" id="10064338at2759"/>
<dbReference type="GO" id="GO:0000118">
    <property type="term" value="C:histone deacetylase complex"/>
    <property type="evidence" value="ECO:0007669"/>
    <property type="project" value="TreeGrafter"/>
</dbReference>
<feature type="compositionally biased region" description="Basic and acidic residues" evidence="5">
    <location>
        <begin position="562"/>
        <end position="576"/>
    </location>
</feature>
<dbReference type="STRING" id="102285.A0A0R3T690"/>
<dbReference type="SMART" id="SM00717">
    <property type="entry name" value="SANT"/>
    <property type="match status" value="1"/>
</dbReference>
<dbReference type="PANTHER" id="PTHR16089">
    <property type="entry name" value="REST COREPRESSOR COREST PROTEIN-RELATED"/>
    <property type="match status" value="1"/>
</dbReference>
<evidence type="ECO:0000256" key="2">
    <source>
        <dbReference type="ARBA" id="ARBA00023015"/>
    </source>
</evidence>
<proteinExistence type="predicted"/>
<dbReference type="InterPro" id="IPR051066">
    <property type="entry name" value="Trans_reg/Corepressor"/>
</dbReference>
<feature type="compositionally biased region" description="Basic and acidic residues" evidence="5">
    <location>
        <begin position="541"/>
        <end position="550"/>
    </location>
</feature>
<feature type="region of interest" description="Disordered" evidence="5">
    <location>
        <begin position="503"/>
        <end position="727"/>
    </location>
</feature>
<dbReference type="WBParaSite" id="HNAJ_0000257801-mRNA-1">
    <property type="protein sequence ID" value="HNAJ_0000257801-mRNA-1"/>
    <property type="gene ID" value="HNAJ_0000257801"/>
</dbReference>
<reference evidence="10" key="1">
    <citation type="submission" date="2017-02" db="UniProtKB">
        <authorList>
            <consortium name="WormBaseParasite"/>
        </authorList>
    </citation>
    <scope>IDENTIFICATION</scope>
</reference>
<dbReference type="PROSITE" id="PS51293">
    <property type="entry name" value="SANT"/>
    <property type="match status" value="1"/>
</dbReference>
<keyword evidence="4" id="KW-0539">Nucleus</keyword>
<dbReference type="GO" id="GO:0005667">
    <property type="term" value="C:transcription regulator complex"/>
    <property type="evidence" value="ECO:0007669"/>
    <property type="project" value="TreeGrafter"/>
</dbReference>
<evidence type="ECO:0000313" key="10">
    <source>
        <dbReference type="WBParaSite" id="HNAJ_0000257801-mRNA-1"/>
    </source>
</evidence>
<name>A0A0R3T690_RODNA</name>
<dbReference type="InterPro" id="IPR017884">
    <property type="entry name" value="SANT_dom"/>
</dbReference>
<dbReference type="CDD" id="cd00167">
    <property type="entry name" value="SANT"/>
    <property type="match status" value="1"/>
</dbReference>
<dbReference type="Proteomes" id="UP000278807">
    <property type="component" value="Unassembled WGS sequence"/>
</dbReference>
<dbReference type="Pfam" id="PF00249">
    <property type="entry name" value="Myb_DNA-binding"/>
    <property type="match status" value="1"/>
</dbReference>
<feature type="domain" description="ELM2" evidence="6">
    <location>
        <begin position="24"/>
        <end position="109"/>
    </location>
</feature>
<dbReference type="InterPro" id="IPR001005">
    <property type="entry name" value="SANT/Myb"/>
</dbReference>
<dbReference type="Gene3D" id="4.10.1240.50">
    <property type="match status" value="1"/>
</dbReference>
<dbReference type="EMBL" id="UZAE01001290">
    <property type="protein sequence ID" value="VDN98436.1"/>
    <property type="molecule type" value="Genomic_DNA"/>
</dbReference>
<evidence type="ECO:0000256" key="5">
    <source>
        <dbReference type="SAM" id="MobiDB-lite"/>
    </source>
</evidence>
<dbReference type="SUPFAM" id="SSF46689">
    <property type="entry name" value="Homeodomain-like"/>
    <property type="match status" value="1"/>
</dbReference>
<evidence type="ECO:0000313" key="8">
    <source>
        <dbReference type="EMBL" id="VDN98436.1"/>
    </source>
</evidence>
<dbReference type="PROSITE" id="PS51156">
    <property type="entry name" value="ELM2"/>
    <property type="match status" value="1"/>
</dbReference>
<feature type="region of interest" description="Disordered" evidence="5">
    <location>
        <begin position="1"/>
        <end position="23"/>
    </location>
</feature>
<dbReference type="GO" id="GO:0003714">
    <property type="term" value="F:transcription corepressor activity"/>
    <property type="evidence" value="ECO:0007669"/>
    <property type="project" value="TreeGrafter"/>
</dbReference>
<dbReference type="SMART" id="SM01189">
    <property type="entry name" value="ELM2"/>
    <property type="match status" value="1"/>
</dbReference>
<evidence type="ECO:0000256" key="4">
    <source>
        <dbReference type="ARBA" id="ARBA00023242"/>
    </source>
</evidence>
<evidence type="ECO:0000256" key="3">
    <source>
        <dbReference type="ARBA" id="ARBA00023163"/>
    </source>
</evidence>